<sequence>MRPTAAERFPQYLRKRCAVYKDATATPVRLVFHCTVFLSFPLGTRSNNHDDACGDRGQNHVQPSKAEESASLGHVSSYIQENALSVGCQMPDETAARKVSSLAGNLAF</sequence>
<gene>
    <name evidence="1" type="ORF">HPB50_007752</name>
</gene>
<reference evidence="1" key="1">
    <citation type="submission" date="2020-05" db="EMBL/GenBank/DDBJ databases">
        <title>Large-scale comparative analyses of tick genomes elucidate their genetic diversity and vector capacities.</title>
        <authorList>
            <person name="Jia N."/>
            <person name="Wang J."/>
            <person name="Shi W."/>
            <person name="Du L."/>
            <person name="Sun Y."/>
            <person name="Zhan W."/>
            <person name="Jiang J."/>
            <person name="Wang Q."/>
            <person name="Zhang B."/>
            <person name="Ji P."/>
            <person name="Sakyi L.B."/>
            <person name="Cui X."/>
            <person name="Yuan T."/>
            <person name="Jiang B."/>
            <person name="Yang W."/>
            <person name="Lam T.T.-Y."/>
            <person name="Chang Q."/>
            <person name="Ding S."/>
            <person name="Wang X."/>
            <person name="Zhu J."/>
            <person name="Ruan X."/>
            <person name="Zhao L."/>
            <person name="Wei J."/>
            <person name="Que T."/>
            <person name="Du C."/>
            <person name="Cheng J."/>
            <person name="Dai P."/>
            <person name="Han X."/>
            <person name="Huang E."/>
            <person name="Gao Y."/>
            <person name="Liu J."/>
            <person name="Shao H."/>
            <person name="Ye R."/>
            <person name="Li L."/>
            <person name="Wei W."/>
            <person name="Wang X."/>
            <person name="Wang C."/>
            <person name="Yang T."/>
            <person name="Huo Q."/>
            <person name="Li W."/>
            <person name="Guo W."/>
            <person name="Chen H."/>
            <person name="Zhou L."/>
            <person name="Ni X."/>
            <person name="Tian J."/>
            <person name="Zhou Y."/>
            <person name="Sheng Y."/>
            <person name="Liu T."/>
            <person name="Pan Y."/>
            <person name="Xia L."/>
            <person name="Li J."/>
            <person name="Zhao F."/>
            <person name="Cao W."/>
        </authorList>
    </citation>
    <scope>NUCLEOTIDE SEQUENCE</scope>
    <source>
        <strain evidence="1">Hyas-2018</strain>
    </source>
</reference>
<organism evidence="1 2">
    <name type="scientific">Hyalomma asiaticum</name>
    <name type="common">Tick</name>
    <dbReference type="NCBI Taxonomy" id="266040"/>
    <lineage>
        <taxon>Eukaryota</taxon>
        <taxon>Metazoa</taxon>
        <taxon>Ecdysozoa</taxon>
        <taxon>Arthropoda</taxon>
        <taxon>Chelicerata</taxon>
        <taxon>Arachnida</taxon>
        <taxon>Acari</taxon>
        <taxon>Parasitiformes</taxon>
        <taxon>Ixodida</taxon>
        <taxon>Ixodoidea</taxon>
        <taxon>Ixodidae</taxon>
        <taxon>Hyalomminae</taxon>
        <taxon>Hyalomma</taxon>
    </lineage>
</organism>
<dbReference type="Proteomes" id="UP000821845">
    <property type="component" value="Chromosome 1"/>
</dbReference>
<comment type="caution">
    <text evidence="1">The sequence shown here is derived from an EMBL/GenBank/DDBJ whole genome shotgun (WGS) entry which is preliminary data.</text>
</comment>
<dbReference type="EMBL" id="CM023481">
    <property type="protein sequence ID" value="KAH6945290.1"/>
    <property type="molecule type" value="Genomic_DNA"/>
</dbReference>
<name>A0ACB7TE57_HYAAI</name>
<evidence type="ECO:0000313" key="2">
    <source>
        <dbReference type="Proteomes" id="UP000821845"/>
    </source>
</evidence>
<keyword evidence="2" id="KW-1185">Reference proteome</keyword>
<protein>
    <submittedName>
        <fullName evidence="1">Uncharacterized protein</fullName>
    </submittedName>
</protein>
<proteinExistence type="predicted"/>
<evidence type="ECO:0000313" key="1">
    <source>
        <dbReference type="EMBL" id="KAH6945290.1"/>
    </source>
</evidence>
<accession>A0ACB7TE57</accession>